<name>A0A512DXW1_9PROT</name>
<dbReference type="Proteomes" id="UP000321523">
    <property type="component" value="Unassembled WGS sequence"/>
</dbReference>
<dbReference type="AlphaFoldDB" id="A0A512DXW1"/>
<proteinExistence type="predicted"/>
<accession>A0A512DXW1</accession>
<keyword evidence="3" id="KW-1185">Reference proteome</keyword>
<dbReference type="PROSITE" id="PS51257">
    <property type="entry name" value="PROKAR_LIPOPROTEIN"/>
    <property type="match status" value="1"/>
</dbReference>
<evidence type="ECO:0000256" key="1">
    <source>
        <dbReference type="SAM" id="MobiDB-lite"/>
    </source>
</evidence>
<protein>
    <recommendedName>
        <fullName evidence="4">Lipoprotein</fullName>
    </recommendedName>
</protein>
<evidence type="ECO:0008006" key="4">
    <source>
        <dbReference type="Google" id="ProtNLM"/>
    </source>
</evidence>
<reference evidence="2 3" key="1">
    <citation type="submission" date="2019-07" db="EMBL/GenBank/DDBJ databases">
        <title>Whole genome shotgun sequence of Skermanella aerolata NBRC 106429.</title>
        <authorList>
            <person name="Hosoyama A."/>
            <person name="Uohara A."/>
            <person name="Ohji S."/>
            <person name="Ichikawa N."/>
        </authorList>
    </citation>
    <scope>NUCLEOTIDE SEQUENCE [LARGE SCALE GENOMIC DNA]</scope>
    <source>
        <strain evidence="2 3">NBRC 106429</strain>
    </source>
</reference>
<evidence type="ECO:0000313" key="2">
    <source>
        <dbReference type="EMBL" id="GEO41318.1"/>
    </source>
</evidence>
<organism evidence="2 3">
    <name type="scientific">Skermanella aerolata</name>
    <dbReference type="NCBI Taxonomy" id="393310"/>
    <lineage>
        <taxon>Bacteria</taxon>
        <taxon>Pseudomonadati</taxon>
        <taxon>Pseudomonadota</taxon>
        <taxon>Alphaproteobacteria</taxon>
        <taxon>Rhodospirillales</taxon>
        <taxon>Azospirillaceae</taxon>
        <taxon>Skermanella</taxon>
    </lineage>
</organism>
<gene>
    <name evidence="2" type="ORF">SAE02_54660</name>
</gene>
<feature type="region of interest" description="Disordered" evidence="1">
    <location>
        <begin position="39"/>
        <end position="58"/>
    </location>
</feature>
<dbReference type="EMBL" id="BJYZ01000027">
    <property type="protein sequence ID" value="GEO41318.1"/>
    <property type="molecule type" value="Genomic_DNA"/>
</dbReference>
<evidence type="ECO:0000313" key="3">
    <source>
        <dbReference type="Proteomes" id="UP000321523"/>
    </source>
</evidence>
<sequence length="121" mass="13541">MDLRSGLLQMVKTEWDLMKNLTALTAAFIMTAACTQQTESRQSSLTAGEEPPSRFQSIGSCEPTAWVGLQNDAERLPPNQKLQVKMMLDNAQSFYADDNRGQCILVLQNAERIVRQHDLPS</sequence>
<comment type="caution">
    <text evidence="2">The sequence shown here is derived from an EMBL/GenBank/DDBJ whole genome shotgun (WGS) entry which is preliminary data.</text>
</comment>